<dbReference type="RefSeq" id="WP_010404603.1">
    <property type="nucleotide sequence ID" value="NZ_JAWXXV010000001.1"/>
</dbReference>
<dbReference type="PROSITE" id="PS51737">
    <property type="entry name" value="RECOMBINASE_DNA_BIND"/>
    <property type="match status" value="1"/>
</dbReference>
<dbReference type="PANTHER" id="PTHR30461">
    <property type="entry name" value="DNA-INVERTASE FROM LAMBDOID PROPHAGE"/>
    <property type="match status" value="1"/>
</dbReference>
<keyword evidence="1" id="KW-0229">DNA integration</keyword>
<feature type="domain" description="Recombinase" evidence="7">
    <location>
        <begin position="164"/>
        <end position="294"/>
    </location>
</feature>
<evidence type="ECO:0000313" key="9">
    <source>
        <dbReference type="Proteomes" id="UP001279660"/>
    </source>
</evidence>
<accession>A0ABU4PHM6</accession>
<dbReference type="Pfam" id="PF07508">
    <property type="entry name" value="Recombinase"/>
    <property type="match status" value="1"/>
</dbReference>
<comment type="caution">
    <text evidence="8">The sequence shown here is derived from an EMBL/GenBank/DDBJ whole genome shotgun (WGS) entry which is preliminary data.</text>
</comment>
<dbReference type="Proteomes" id="UP001279660">
    <property type="component" value="Unassembled WGS sequence"/>
</dbReference>
<dbReference type="InterPro" id="IPR025827">
    <property type="entry name" value="Zn_ribbon_recom_dom"/>
</dbReference>
<reference evidence="8 9" key="1">
    <citation type="submission" date="2023-11" db="EMBL/GenBank/DDBJ databases">
        <title>MicrobeMod: A computational toolkit for identifying prokaryotic methylation and restriction-modification with nanopore sequencing.</title>
        <authorList>
            <person name="Crits-Christoph A."/>
            <person name="Kang S.C."/>
            <person name="Lee H."/>
            <person name="Ostrov N."/>
        </authorList>
    </citation>
    <scope>NUCLEOTIDE SEQUENCE [LARGE SCALE GENOMIC DNA]</scope>
    <source>
        <strain evidence="8 9">ATCC 14820</strain>
    </source>
</reference>
<dbReference type="PANTHER" id="PTHR30461:SF23">
    <property type="entry name" value="DNA RECOMBINASE-RELATED"/>
    <property type="match status" value="1"/>
</dbReference>
<feature type="active site" description="O-(5'-phospho-DNA)-serine intermediate" evidence="4">
    <location>
        <position position="16"/>
    </location>
</feature>
<dbReference type="SUPFAM" id="SSF53041">
    <property type="entry name" value="Resolvase-like"/>
    <property type="match status" value="1"/>
</dbReference>
<organism evidence="8 9">
    <name type="scientific">Sphingomonas echinoides</name>
    <dbReference type="NCBI Taxonomy" id="59803"/>
    <lineage>
        <taxon>Bacteria</taxon>
        <taxon>Pseudomonadati</taxon>
        <taxon>Pseudomonadota</taxon>
        <taxon>Alphaproteobacteria</taxon>
        <taxon>Sphingomonadales</taxon>
        <taxon>Sphingomonadaceae</taxon>
        <taxon>Sphingomonas</taxon>
    </lineage>
</organism>
<gene>
    <name evidence="8" type="ORF">SIL82_05435</name>
</gene>
<protein>
    <submittedName>
        <fullName evidence="8">Recombinase family protein</fullName>
    </submittedName>
</protein>
<dbReference type="InterPro" id="IPR050639">
    <property type="entry name" value="SSR_resolvase"/>
</dbReference>
<feature type="region of interest" description="Disordered" evidence="5">
    <location>
        <begin position="540"/>
        <end position="566"/>
    </location>
</feature>
<feature type="domain" description="Resolvase/invertase-type recombinase catalytic" evidence="6">
    <location>
        <begin position="8"/>
        <end position="180"/>
    </location>
</feature>
<evidence type="ECO:0000256" key="5">
    <source>
        <dbReference type="SAM" id="MobiDB-lite"/>
    </source>
</evidence>
<sequence>MTDPIPLRACAYVRVSTKRQAEHETSLNEQETGIARSAAERGYEIVETYIEAGKSGMTDRRPALQRMIADACARPQRYDAVFVYNFSRFFRDEYECEGYRRKLEKAGVKLISATQDVGEGPHARLIRSIFTSLDAASSEINAEQVKVVMSANAEAGFHNGSAPPLGYRTYVAERRGKKDKKKLEIDPAELPLVELIFRLYLEGDGTSEPLGIGSMVKWLRERGYTHRSQHFHTGLIYAILTRETYAGRHYYGCRDSRTGKVRPRDQWIEVRVPAILSEESFQAVQQRLKARNPHITAPRSHTSPVLLSGLGRCGCNGCTSTMMLMTGKGGRYRYYACSNRRKKGDLSCGGNNVPMDQVDDAVVSALEHRLFQPGRLKALLGEMLDASDVADADRRKRLAVLRTEETEVNASIRALFMMVESGATTPDDPFLKERLATLKLRLSSIGEEMAALERQIGARGGRITPEKVERFAAAMRTKLRDTDDMQVRRRYVRAFVGEVVMSRKRIIIRGPNRALELAAAGDMPADDKVRTFMGNWRTRLDSNQWPLPSEGKAGNERRQPQANEKH</sequence>
<dbReference type="PROSITE" id="PS51736">
    <property type="entry name" value="RECOMBINASES_3"/>
    <property type="match status" value="1"/>
</dbReference>
<feature type="compositionally biased region" description="Basic and acidic residues" evidence="5">
    <location>
        <begin position="553"/>
        <end position="566"/>
    </location>
</feature>
<evidence type="ECO:0000259" key="7">
    <source>
        <dbReference type="PROSITE" id="PS51737"/>
    </source>
</evidence>
<dbReference type="InterPro" id="IPR011109">
    <property type="entry name" value="DNA_bind_recombinase_dom"/>
</dbReference>
<evidence type="ECO:0000259" key="6">
    <source>
        <dbReference type="PROSITE" id="PS51736"/>
    </source>
</evidence>
<keyword evidence="2" id="KW-0238">DNA-binding</keyword>
<dbReference type="EMBL" id="JAWXXV010000001">
    <property type="protein sequence ID" value="MDX5983696.1"/>
    <property type="molecule type" value="Genomic_DNA"/>
</dbReference>
<dbReference type="InterPro" id="IPR036162">
    <property type="entry name" value="Resolvase-like_N_sf"/>
</dbReference>
<evidence type="ECO:0000313" key="8">
    <source>
        <dbReference type="EMBL" id="MDX5983696.1"/>
    </source>
</evidence>
<dbReference type="CDD" id="cd00338">
    <property type="entry name" value="Ser_Recombinase"/>
    <property type="match status" value="1"/>
</dbReference>
<dbReference type="InterPro" id="IPR006119">
    <property type="entry name" value="Resolv_N"/>
</dbReference>
<keyword evidence="9" id="KW-1185">Reference proteome</keyword>
<dbReference type="Gene3D" id="3.90.1750.20">
    <property type="entry name" value="Putative Large Serine Recombinase, Chain B, Domain 2"/>
    <property type="match status" value="1"/>
</dbReference>
<keyword evidence="3" id="KW-0233">DNA recombination</keyword>
<dbReference type="SMART" id="SM00857">
    <property type="entry name" value="Resolvase"/>
    <property type="match status" value="1"/>
</dbReference>
<evidence type="ECO:0000256" key="4">
    <source>
        <dbReference type="PROSITE-ProRule" id="PRU10137"/>
    </source>
</evidence>
<dbReference type="Gene3D" id="3.40.50.1390">
    <property type="entry name" value="Resolvase, N-terminal catalytic domain"/>
    <property type="match status" value="1"/>
</dbReference>
<name>A0ABU4PHM6_9SPHN</name>
<dbReference type="InterPro" id="IPR038109">
    <property type="entry name" value="DNA_bind_recomb_sf"/>
</dbReference>
<dbReference type="Pfam" id="PF13408">
    <property type="entry name" value="Zn_ribbon_recom"/>
    <property type="match status" value="1"/>
</dbReference>
<dbReference type="PROSITE" id="PS00397">
    <property type="entry name" value="RECOMBINASES_1"/>
    <property type="match status" value="1"/>
</dbReference>
<proteinExistence type="predicted"/>
<dbReference type="InterPro" id="IPR006118">
    <property type="entry name" value="Recombinase_CS"/>
</dbReference>
<evidence type="ECO:0000256" key="1">
    <source>
        <dbReference type="ARBA" id="ARBA00022908"/>
    </source>
</evidence>
<dbReference type="Pfam" id="PF00239">
    <property type="entry name" value="Resolvase"/>
    <property type="match status" value="1"/>
</dbReference>
<evidence type="ECO:0000256" key="2">
    <source>
        <dbReference type="ARBA" id="ARBA00023125"/>
    </source>
</evidence>
<evidence type="ECO:0000256" key="3">
    <source>
        <dbReference type="ARBA" id="ARBA00023172"/>
    </source>
</evidence>